<sequence length="346" mass="36864">MLITSALVSVALSYGARVAVADNLNPGDCCMSSGSFEGKAKVSSPVRACEIDGVTTTSQLTSFCAGGQAYTCNDYQPFVSDSDPNVSFGFGARAESNDESAFECACYDLKFSGTAYDGSSLSEKTMVVQATNTGGDVAATNFDIQIPGGGVGIFNACSNQWGAPSGGWGAQYGGVSHISECNALPDELKPGCQWRFEWWGDNPTIASIERVQCPKILTDRSQCIRDDDIHQKVSSVISAATQKRRRLTVSATHSGTSTSSSSSPSGREPFESGNEHHRGHRGKKHHHGGKGKRSGQDQDSAKLGSDRYIKRDDRMFIFPELSGQMGPEICRRSPVGTAGYFPGLPL</sequence>
<protein>
    <submittedName>
        <fullName evidence="1">Uncharacterized protein</fullName>
    </submittedName>
</protein>
<organism evidence="1 2">
    <name type="scientific">Violaceomyces palustris</name>
    <dbReference type="NCBI Taxonomy" id="1673888"/>
    <lineage>
        <taxon>Eukaryota</taxon>
        <taxon>Fungi</taxon>
        <taxon>Dikarya</taxon>
        <taxon>Basidiomycota</taxon>
        <taxon>Ustilaginomycotina</taxon>
        <taxon>Ustilaginomycetes</taxon>
        <taxon>Violaceomycetales</taxon>
        <taxon>Violaceomycetaceae</taxon>
        <taxon>Violaceomyces</taxon>
    </lineage>
</organism>
<gene>
    <name evidence="1" type="ORF">IE53DRAFT_380660</name>
</gene>
<dbReference type="Proteomes" id="UP000245626">
    <property type="component" value="Unassembled WGS sequence"/>
</dbReference>
<reference evidence="1 2" key="1">
    <citation type="journal article" date="2018" name="Mol. Biol. Evol.">
        <title>Broad Genomic Sampling Reveals a Smut Pathogenic Ancestry of the Fungal Clade Ustilaginomycotina.</title>
        <authorList>
            <person name="Kijpornyongpan T."/>
            <person name="Mondo S.J."/>
            <person name="Barry K."/>
            <person name="Sandor L."/>
            <person name="Lee J."/>
            <person name="Lipzen A."/>
            <person name="Pangilinan J."/>
            <person name="LaButti K."/>
            <person name="Hainaut M."/>
            <person name="Henrissat B."/>
            <person name="Grigoriev I.V."/>
            <person name="Spatafora J.W."/>
            <person name="Aime M.C."/>
        </authorList>
    </citation>
    <scope>NUCLEOTIDE SEQUENCE [LARGE SCALE GENOMIC DNA]</scope>
    <source>
        <strain evidence="1 2">SA 807</strain>
    </source>
</reference>
<accession>A0ACD0NU42</accession>
<evidence type="ECO:0000313" key="2">
    <source>
        <dbReference type="Proteomes" id="UP000245626"/>
    </source>
</evidence>
<name>A0ACD0NU42_9BASI</name>
<evidence type="ECO:0000313" key="1">
    <source>
        <dbReference type="EMBL" id="PWN49311.1"/>
    </source>
</evidence>
<proteinExistence type="predicted"/>
<keyword evidence="2" id="KW-1185">Reference proteome</keyword>
<dbReference type="EMBL" id="KZ820069">
    <property type="protein sequence ID" value="PWN49311.1"/>
    <property type="molecule type" value="Genomic_DNA"/>
</dbReference>